<sequence length="75" mass="8599">MTVVSYQELTTMSREELLSRLEAQHGYLIESVNVYKEELNRRDNNEREKWDRILTLTNCVVAIIAAGAAVVALFI</sequence>
<proteinExistence type="predicted"/>
<gene>
    <name evidence="2" type="ORF">ABZ931_15320</name>
</gene>
<keyword evidence="3" id="KW-1185">Reference proteome</keyword>
<evidence type="ECO:0000313" key="2">
    <source>
        <dbReference type="EMBL" id="MEU6802369.1"/>
    </source>
</evidence>
<keyword evidence="1" id="KW-0812">Transmembrane</keyword>
<dbReference type="Proteomes" id="UP001551189">
    <property type="component" value="Unassembled WGS sequence"/>
</dbReference>
<comment type="caution">
    <text evidence="2">The sequence shown here is derived from an EMBL/GenBank/DDBJ whole genome shotgun (WGS) entry which is preliminary data.</text>
</comment>
<organism evidence="2 3">
    <name type="scientific">Streptomyces neyagawaensis</name>
    <dbReference type="NCBI Taxonomy" id="42238"/>
    <lineage>
        <taxon>Bacteria</taxon>
        <taxon>Bacillati</taxon>
        <taxon>Actinomycetota</taxon>
        <taxon>Actinomycetes</taxon>
        <taxon>Kitasatosporales</taxon>
        <taxon>Streptomycetaceae</taxon>
        <taxon>Streptomyces</taxon>
    </lineage>
</organism>
<dbReference type="RefSeq" id="WP_359695593.1">
    <property type="nucleotide sequence ID" value="NZ_JBEYXT010000058.1"/>
</dbReference>
<protein>
    <submittedName>
        <fullName evidence="2">Uncharacterized protein</fullName>
    </submittedName>
</protein>
<reference evidence="2 3" key="1">
    <citation type="submission" date="2024-06" db="EMBL/GenBank/DDBJ databases">
        <title>The Natural Products Discovery Center: Release of the First 8490 Sequenced Strains for Exploring Actinobacteria Biosynthetic Diversity.</title>
        <authorList>
            <person name="Kalkreuter E."/>
            <person name="Kautsar S.A."/>
            <person name="Yang D."/>
            <person name="Bader C.D."/>
            <person name="Teijaro C.N."/>
            <person name="Fluegel L."/>
            <person name="Davis C.M."/>
            <person name="Simpson J.R."/>
            <person name="Lauterbach L."/>
            <person name="Steele A.D."/>
            <person name="Gui C."/>
            <person name="Meng S."/>
            <person name="Li G."/>
            <person name="Viehrig K."/>
            <person name="Ye F."/>
            <person name="Su P."/>
            <person name="Kiefer A.F."/>
            <person name="Nichols A."/>
            <person name="Cepeda A.J."/>
            <person name="Yan W."/>
            <person name="Fan B."/>
            <person name="Jiang Y."/>
            <person name="Adhikari A."/>
            <person name="Zheng C.-J."/>
            <person name="Schuster L."/>
            <person name="Cowan T.M."/>
            <person name="Smanski M.J."/>
            <person name="Chevrette M.G."/>
            <person name="De Carvalho L.P.S."/>
            <person name="Shen B."/>
        </authorList>
    </citation>
    <scope>NUCLEOTIDE SEQUENCE [LARGE SCALE GENOMIC DNA]</scope>
    <source>
        <strain evidence="2 3">NPDC046851</strain>
    </source>
</reference>
<accession>A0ABV3B070</accession>
<evidence type="ECO:0000313" key="3">
    <source>
        <dbReference type="Proteomes" id="UP001551189"/>
    </source>
</evidence>
<feature type="transmembrane region" description="Helical" evidence="1">
    <location>
        <begin position="53"/>
        <end position="74"/>
    </location>
</feature>
<keyword evidence="1" id="KW-0472">Membrane</keyword>
<keyword evidence="1" id="KW-1133">Transmembrane helix</keyword>
<name>A0ABV3B070_9ACTN</name>
<evidence type="ECO:0000256" key="1">
    <source>
        <dbReference type="SAM" id="Phobius"/>
    </source>
</evidence>
<dbReference type="EMBL" id="JBEYXT010000058">
    <property type="protein sequence ID" value="MEU6802369.1"/>
    <property type="molecule type" value="Genomic_DNA"/>
</dbReference>